<dbReference type="Proteomes" id="UP000292507">
    <property type="component" value="Unassembled WGS sequence"/>
</dbReference>
<dbReference type="PANTHER" id="PTHR22789:SF0">
    <property type="entry name" value="3-OXO-TETRONATE 4-PHOSPHATE DECARBOXYLASE-RELATED"/>
    <property type="match status" value="1"/>
</dbReference>
<feature type="domain" description="Class II aldolase/adducin N-terminal" evidence="4">
    <location>
        <begin position="27"/>
        <end position="210"/>
    </location>
</feature>
<dbReference type="GO" id="GO:0005829">
    <property type="term" value="C:cytosol"/>
    <property type="evidence" value="ECO:0007669"/>
    <property type="project" value="TreeGrafter"/>
</dbReference>
<dbReference type="SMART" id="SM01007">
    <property type="entry name" value="Aldolase_II"/>
    <property type="match status" value="1"/>
</dbReference>
<dbReference type="GO" id="GO:0019323">
    <property type="term" value="P:pentose catabolic process"/>
    <property type="evidence" value="ECO:0007669"/>
    <property type="project" value="TreeGrafter"/>
</dbReference>
<dbReference type="InterPro" id="IPR050197">
    <property type="entry name" value="Aldolase_class_II_sugar_metab"/>
</dbReference>
<protein>
    <submittedName>
        <fullName evidence="5">HCOMODA/2-hydroxy-3-carboxy-muconic semialdehyde decarboxylase</fullName>
    </submittedName>
</protein>
<dbReference type="InterPro" id="IPR001303">
    <property type="entry name" value="Aldolase_II/adducin_N"/>
</dbReference>
<dbReference type="InterPro" id="IPR036409">
    <property type="entry name" value="Aldolase_II/adducin_N_sf"/>
</dbReference>
<keyword evidence="1" id="KW-0479">Metal-binding</keyword>
<keyword evidence="6" id="KW-1185">Reference proteome</keyword>
<evidence type="ECO:0000256" key="1">
    <source>
        <dbReference type="ARBA" id="ARBA00022723"/>
    </source>
</evidence>
<evidence type="ECO:0000256" key="2">
    <source>
        <dbReference type="ARBA" id="ARBA00023239"/>
    </source>
</evidence>
<sequence>MTAVAGTRDGSDVPQEQSADGSTDQRRELAKANHVLVDQGILDGFGHVSVRSDEDPTTFLLARNLAPGLVQPQDVQVLTLDGDTDDPRKPYLERHIHAQIYRARPDVRAVVHSHSPAVIPFGVSSVPLRPILHMAGFLAPRVPVFEARDTMGAGSDLLVSSAESGVALAEALGDAAVVLMRGHGSTTVGGSLPEVVYRAIYTEVNARVQVEAERLGACTYLTDEEAAATVATNTPQIGRAWQYWQDRAV</sequence>
<dbReference type="Gene3D" id="3.40.225.10">
    <property type="entry name" value="Class II aldolase/adducin N-terminal domain"/>
    <property type="match status" value="1"/>
</dbReference>
<reference evidence="5 6" key="1">
    <citation type="submission" date="2019-02" db="EMBL/GenBank/DDBJ databases">
        <title>Sequencing the genomes of 1000 actinobacteria strains.</title>
        <authorList>
            <person name="Klenk H.-P."/>
        </authorList>
    </citation>
    <scope>NUCLEOTIDE SEQUENCE [LARGE SCALE GENOMIC DNA]</scope>
    <source>
        <strain evidence="5 6">DSM 44509</strain>
    </source>
</reference>
<evidence type="ECO:0000313" key="5">
    <source>
        <dbReference type="EMBL" id="RZU30845.1"/>
    </source>
</evidence>
<feature type="region of interest" description="Disordered" evidence="3">
    <location>
        <begin position="1"/>
        <end position="26"/>
    </location>
</feature>
<dbReference type="AlphaFoldDB" id="A0A4Q7Y4M8"/>
<name>A0A4Q7Y4M8_9ACTN</name>
<dbReference type="Pfam" id="PF00596">
    <property type="entry name" value="Aldolase_II"/>
    <property type="match status" value="1"/>
</dbReference>
<keyword evidence="2" id="KW-0456">Lyase</keyword>
<gene>
    <name evidence="5" type="ORF">BKA19_0474</name>
</gene>
<evidence type="ECO:0000259" key="4">
    <source>
        <dbReference type="SMART" id="SM01007"/>
    </source>
</evidence>
<dbReference type="GO" id="GO:0046872">
    <property type="term" value="F:metal ion binding"/>
    <property type="evidence" value="ECO:0007669"/>
    <property type="project" value="UniProtKB-KW"/>
</dbReference>
<evidence type="ECO:0000313" key="6">
    <source>
        <dbReference type="Proteomes" id="UP000292507"/>
    </source>
</evidence>
<proteinExistence type="predicted"/>
<dbReference type="SUPFAM" id="SSF53639">
    <property type="entry name" value="AraD/HMP-PK domain-like"/>
    <property type="match status" value="1"/>
</dbReference>
<accession>A0A4Q7Y4M8</accession>
<dbReference type="EMBL" id="SHKV01000001">
    <property type="protein sequence ID" value="RZU30845.1"/>
    <property type="molecule type" value="Genomic_DNA"/>
</dbReference>
<organism evidence="5 6">
    <name type="scientific">Blastococcus saxobsidens</name>
    <dbReference type="NCBI Taxonomy" id="138336"/>
    <lineage>
        <taxon>Bacteria</taxon>
        <taxon>Bacillati</taxon>
        <taxon>Actinomycetota</taxon>
        <taxon>Actinomycetes</taxon>
        <taxon>Geodermatophilales</taxon>
        <taxon>Geodermatophilaceae</taxon>
        <taxon>Blastococcus</taxon>
    </lineage>
</organism>
<comment type="caution">
    <text evidence="5">The sequence shown here is derived from an EMBL/GenBank/DDBJ whole genome shotgun (WGS) entry which is preliminary data.</text>
</comment>
<dbReference type="PANTHER" id="PTHR22789">
    <property type="entry name" value="FUCULOSE PHOSPHATE ALDOLASE"/>
    <property type="match status" value="1"/>
</dbReference>
<dbReference type="GO" id="GO:0016832">
    <property type="term" value="F:aldehyde-lyase activity"/>
    <property type="evidence" value="ECO:0007669"/>
    <property type="project" value="TreeGrafter"/>
</dbReference>
<evidence type="ECO:0000256" key="3">
    <source>
        <dbReference type="SAM" id="MobiDB-lite"/>
    </source>
</evidence>